<comment type="caution">
    <text evidence="11">The sequence shown here is derived from an EMBL/GenBank/DDBJ whole genome shotgun (WGS) entry which is preliminary data.</text>
</comment>
<gene>
    <name evidence="11" type="ORF">LCGC14_0635560</name>
</gene>
<keyword evidence="5" id="KW-0658">Purine biosynthesis</keyword>
<dbReference type="Gene3D" id="3.30.470.20">
    <property type="entry name" value="ATP-grasp fold, B domain"/>
    <property type="match status" value="1"/>
</dbReference>
<dbReference type="InterPro" id="IPR020562">
    <property type="entry name" value="PRibGlycinamide_synth_N"/>
</dbReference>
<dbReference type="InterPro" id="IPR037123">
    <property type="entry name" value="PRibGlycinamide_synth_C_sf"/>
</dbReference>
<evidence type="ECO:0000256" key="8">
    <source>
        <dbReference type="ARBA" id="ARBA00042242"/>
    </source>
</evidence>
<dbReference type="Pfam" id="PF02843">
    <property type="entry name" value="GARS_C"/>
    <property type="match status" value="1"/>
</dbReference>
<dbReference type="Gene3D" id="3.40.50.20">
    <property type="match status" value="1"/>
</dbReference>
<keyword evidence="3" id="KW-0436">Ligase</keyword>
<dbReference type="SUPFAM" id="SSF56059">
    <property type="entry name" value="Glutathione synthetase ATP-binding domain-like"/>
    <property type="match status" value="1"/>
</dbReference>
<dbReference type="SUPFAM" id="SSF51246">
    <property type="entry name" value="Rudiment single hybrid motif"/>
    <property type="match status" value="1"/>
</dbReference>
<evidence type="ECO:0000256" key="1">
    <source>
        <dbReference type="ARBA" id="ARBA00005174"/>
    </source>
</evidence>
<dbReference type="InterPro" id="IPR011054">
    <property type="entry name" value="Rudment_hybrid_motif"/>
</dbReference>
<dbReference type="InterPro" id="IPR000115">
    <property type="entry name" value="PRibGlycinamide_synth"/>
</dbReference>
<evidence type="ECO:0000256" key="9">
    <source>
        <dbReference type="ARBA" id="ARBA00042864"/>
    </source>
</evidence>
<evidence type="ECO:0000256" key="7">
    <source>
        <dbReference type="ARBA" id="ARBA00038345"/>
    </source>
</evidence>
<dbReference type="GO" id="GO:0006189">
    <property type="term" value="P:'de novo' IMP biosynthetic process"/>
    <property type="evidence" value="ECO:0007669"/>
    <property type="project" value="UniProtKB-UniPathway"/>
</dbReference>
<dbReference type="InterPro" id="IPR011761">
    <property type="entry name" value="ATP-grasp"/>
</dbReference>
<dbReference type="EC" id="6.3.4.13" evidence="2"/>
<dbReference type="EMBL" id="LAZR01001130">
    <property type="protein sequence ID" value="KKN50176.1"/>
    <property type="molecule type" value="Genomic_DNA"/>
</dbReference>
<dbReference type="SMART" id="SM01210">
    <property type="entry name" value="GARS_C"/>
    <property type="match status" value="1"/>
</dbReference>
<feature type="domain" description="ATP-grasp" evidence="10">
    <location>
        <begin position="109"/>
        <end position="319"/>
    </location>
</feature>
<evidence type="ECO:0000259" key="10">
    <source>
        <dbReference type="PROSITE" id="PS50975"/>
    </source>
</evidence>
<proteinExistence type="inferred from homology"/>
<keyword evidence="4" id="KW-0547">Nucleotide-binding</keyword>
<comment type="similarity">
    <text evidence="7">Belongs to the GARS family.</text>
</comment>
<dbReference type="InterPro" id="IPR016185">
    <property type="entry name" value="PreATP-grasp_dom_sf"/>
</dbReference>
<dbReference type="PROSITE" id="PS50975">
    <property type="entry name" value="ATP_GRASP"/>
    <property type="match status" value="1"/>
</dbReference>
<dbReference type="GO" id="GO:0009113">
    <property type="term" value="P:purine nucleobase biosynthetic process"/>
    <property type="evidence" value="ECO:0007669"/>
    <property type="project" value="InterPro"/>
</dbReference>
<sequence>MVNCLIIGHGAREHAIGEALVKNGASLFTSMSFKNAGLEDLSQQIQIQSETDFKSIIDFGKSQNIDFAVIGPEAPLVVGIVDALERGDIPCVGPKIEAAQLEGSKIFMRDLLTKYKIKSNINSKMFNSMEGVESFIKDLGEENIVVKPEGLTGGKGVKVFGDHLSSKKAILDYCNELIKNKNRFLLEERCDGEEFTLQTFVDGKNVVGSPLVQDHKRAYEDDKGPNTGGMGSYSMKDHLMPFFSKDDVNVALEDMKKTVAAVKTETGVEYKGFLYGQFMKTANGIKLIEFNSRLGDPEAMNILPLLKDNFIDTCWAIIDGSLSKTIEFKKKATVCKYLAPEGYPENPQKDEKLIIDKERLNKIGAKYYYASVYRDGGDIFTTASRAIGILGISDSLEEAEIISELG</sequence>
<dbReference type="UniPathway" id="UPA00074">
    <property type="reaction ID" value="UER00125"/>
</dbReference>
<reference evidence="11" key="1">
    <citation type="journal article" date="2015" name="Nature">
        <title>Complex archaea that bridge the gap between prokaryotes and eukaryotes.</title>
        <authorList>
            <person name="Spang A."/>
            <person name="Saw J.H."/>
            <person name="Jorgensen S.L."/>
            <person name="Zaremba-Niedzwiedzka K."/>
            <person name="Martijn J."/>
            <person name="Lind A.E."/>
            <person name="van Eijk R."/>
            <person name="Schleper C."/>
            <person name="Guy L."/>
            <person name="Ettema T.J."/>
        </authorList>
    </citation>
    <scope>NUCLEOTIDE SEQUENCE</scope>
</reference>
<evidence type="ECO:0000256" key="4">
    <source>
        <dbReference type="ARBA" id="ARBA00022741"/>
    </source>
</evidence>
<dbReference type="GO" id="GO:0004637">
    <property type="term" value="F:phosphoribosylamine-glycine ligase activity"/>
    <property type="evidence" value="ECO:0007669"/>
    <property type="project" value="UniProtKB-EC"/>
</dbReference>
<dbReference type="InterPro" id="IPR020559">
    <property type="entry name" value="PRibGlycinamide_synth_CS"/>
</dbReference>
<protein>
    <recommendedName>
        <fullName evidence="2">phosphoribosylamine--glycine ligase</fullName>
        <ecNumber evidence="2">6.3.4.13</ecNumber>
    </recommendedName>
    <alternativeName>
        <fullName evidence="8">Glycinamide ribonucleotide synthetase</fullName>
    </alternativeName>
    <alternativeName>
        <fullName evidence="9">Phosphoribosylglycinamide synthetase</fullName>
    </alternativeName>
</protein>
<dbReference type="Pfam" id="PF01071">
    <property type="entry name" value="GARS_A"/>
    <property type="match status" value="1"/>
</dbReference>
<dbReference type="NCBIfam" id="TIGR00877">
    <property type="entry name" value="purD"/>
    <property type="match status" value="1"/>
</dbReference>
<dbReference type="InterPro" id="IPR013815">
    <property type="entry name" value="ATP_grasp_subdomain_1"/>
</dbReference>
<dbReference type="Pfam" id="PF02844">
    <property type="entry name" value="GARS_N"/>
    <property type="match status" value="1"/>
</dbReference>
<evidence type="ECO:0000256" key="3">
    <source>
        <dbReference type="ARBA" id="ARBA00022598"/>
    </source>
</evidence>
<dbReference type="SMART" id="SM01209">
    <property type="entry name" value="GARS_A"/>
    <property type="match status" value="1"/>
</dbReference>
<accession>A0A0F9TM59</accession>
<dbReference type="InterPro" id="IPR020561">
    <property type="entry name" value="PRibGlycinamid_synth_ATP-grasp"/>
</dbReference>
<dbReference type="SUPFAM" id="SSF52440">
    <property type="entry name" value="PreATP-grasp domain"/>
    <property type="match status" value="1"/>
</dbReference>
<dbReference type="Gene3D" id="3.30.1490.20">
    <property type="entry name" value="ATP-grasp fold, A domain"/>
    <property type="match status" value="1"/>
</dbReference>
<dbReference type="PROSITE" id="PS00184">
    <property type="entry name" value="GARS"/>
    <property type="match status" value="1"/>
</dbReference>
<dbReference type="AlphaFoldDB" id="A0A0F9TM59"/>
<dbReference type="Gene3D" id="3.90.600.10">
    <property type="entry name" value="Phosphoribosylglycinamide synthetase, C-terminal domain"/>
    <property type="match status" value="1"/>
</dbReference>
<organism evidence="11">
    <name type="scientific">marine sediment metagenome</name>
    <dbReference type="NCBI Taxonomy" id="412755"/>
    <lineage>
        <taxon>unclassified sequences</taxon>
        <taxon>metagenomes</taxon>
        <taxon>ecological metagenomes</taxon>
    </lineage>
</organism>
<evidence type="ECO:0000256" key="2">
    <source>
        <dbReference type="ARBA" id="ARBA00013255"/>
    </source>
</evidence>
<feature type="non-terminal residue" evidence="11">
    <location>
        <position position="406"/>
    </location>
</feature>
<keyword evidence="6" id="KW-0067">ATP-binding</keyword>
<dbReference type="PANTHER" id="PTHR43472">
    <property type="entry name" value="PHOSPHORIBOSYLAMINE--GLYCINE LIGASE"/>
    <property type="match status" value="1"/>
</dbReference>
<dbReference type="GO" id="GO:0046872">
    <property type="term" value="F:metal ion binding"/>
    <property type="evidence" value="ECO:0007669"/>
    <property type="project" value="InterPro"/>
</dbReference>
<name>A0A0F9TM59_9ZZZZ</name>
<dbReference type="PANTHER" id="PTHR43472:SF1">
    <property type="entry name" value="PHOSPHORIBOSYLAMINE--GLYCINE LIGASE, CHLOROPLASTIC"/>
    <property type="match status" value="1"/>
</dbReference>
<comment type="pathway">
    <text evidence="1">Purine metabolism; IMP biosynthesis via de novo pathway; N(1)-(5-phospho-D-ribosyl)glycinamide from 5-phospho-alpha-D-ribose 1-diphosphate: step 2/2.</text>
</comment>
<evidence type="ECO:0000256" key="6">
    <source>
        <dbReference type="ARBA" id="ARBA00022840"/>
    </source>
</evidence>
<dbReference type="InterPro" id="IPR020560">
    <property type="entry name" value="PRibGlycinamide_synth_C-dom"/>
</dbReference>
<evidence type="ECO:0000313" key="11">
    <source>
        <dbReference type="EMBL" id="KKN50176.1"/>
    </source>
</evidence>
<dbReference type="GO" id="GO:0005524">
    <property type="term" value="F:ATP binding"/>
    <property type="evidence" value="ECO:0007669"/>
    <property type="project" value="UniProtKB-KW"/>
</dbReference>
<evidence type="ECO:0000256" key="5">
    <source>
        <dbReference type="ARBA" id="ARBA00022755"/>
    </source>
</evidence>